<dbReference type="RefSeq" id="WP_188560221.1">
    <property type="nucleotide sequence ID" value="NZ_BMGY01000002.1"/>
</dbReference>
<feature type="coiled-coil region" evidence="1">
    <location>
        <begin position="142"/>
        <end position="169"/>
    </location>
</feature>
<protein>
    <recommendedName>
        <fullName evidence="5">Zinc ribbon domain-containing protein</fullName>
    </recommendedName>
</protein>
<name>A0ABQ1ZUV5_9BACT</name>
<evidence type="ECO:0000313" key="4">
    <source>
        <dbReference type="Proteomes" id="UP000637774"/>
    </source>
</evidence>
<keyword evidence="2" id="KW-1133">Transmembrane helix</keyword>
<evidence type="ECO:0000256" key="2">
    <source>
        <dbReference type="SAM" id="Phobius"/>
    </source>
</evidence>
<evidence type="ECO:0000313" key="3">
    <source>
        <dbReference type="EMBL" id="GGH79255.1"/>
    </source>
</evidence>
<keyword evidence="2" id="KW-0472">Membrane</keyword>
<dbReference type="Proteomes" id="UP000637774">
    <property type="component" value="Unassembled WGS sequence"/>
</dbReference>
<accession>A0ABQ1ZUV5</accession>
<feature type="transmembrane region" description="Helical" evidence="2">
    <location>
        <begin position="237"/>
        <end position="255"/>
    </location>
</feature>
<dbReference type="EMBL" id="BMGY01000002">
    <property type="protein sequence ID" value="GGH79255.1"/>
    <property type="molecule type" value="Genomic_DNA"/>
</dbReference>
<reference evidence="4" key="1">
    <citation type="journal article" date="2019" name="Int. J. Syst. Evol. Microbiol.">
        <title>The Global Catalogue of Microorganisms (GCM) 10K type strain sequencing project: providing services to taxonomists for standard genome sequencing and annotation.</title>
        <authorList>
            <consortium name="The Broad Institute Genomics Platform"/>
            <consortium name="The Broad Institute Genome Sequencing Center for Infectious Disease"/>
            <person name="Wu L."/>
            <person name="Ma J."/>
        </authorList>
    </citation>
    <scope>NUCLEOTIDE SEQUENCE [LARGE SCALE GENOMIC DNA]</scope>
    <source>
        <strain evidence="4">CGMCC 1.14966</strain>
    </source>
</reference>
<evidence type="ECO:0008006" key="5">
    <source>
        <dbReference type="Google" id="ProtNLM"/>
    </source>
</evidence>
<feature type="transmembrane region" description="Helical" evidence="2">
    <location>
        <begin position="14"/>
        <end position="35"/>
    </location>
</feature>
<feature type="transmembrane region" description="Helical" evidence="2">
    <location>
        <begin position="182"/>
        <end position="201"/>
    </location>
</feature>
<keyword evidence="1" id="KW-0175">Coiled coil</keyword>
<feature type="transmembrane region" description="Helical" evidence="2">
    <location>
        <begin position="208"/>
        <end position="231"/>
    </location>
</feature>
<sequence length="370" mass="42267">MEFNSKKLESTSRLVYYAISIVLCAFLILLSNQLIGDLDTATIRPEVESFLDADVVANLTRRENSLQAEVQAIRNKNAVIEQTMQTAQQNYANEKQSFENWVKTRKTLGSPDKDEEVVSRATRLDEFYKVEQEWRAQLAVRQAAIESKVRQQEQLQQQLERENGRAGDKFEAELKRYELKVFLLRLLFVGPVLGLGIFFFIRYRRHKFWPLYMGFTLFSLYAFFFGLVPYLPSYGGYVRSAVGVALSVGLGYYAIKTFRTYMERKQQELQASSQERAKHVQLEVAEKALENHFCPSCGKDFILRKWEFPLSADVANAYRLVTDFCRHCGLELFSNCHNCGSKNFSHLPFCATCGAKPSAAQPQAAGTASV</sequence>
<keyword evidence="2" id="KW-0812">Transmembrane</keyword>
<keyword evidence="4" id="KW-1185">Reference proteome</keyword>
<proteinExistence type="predicted"/>
<organism evidence="3 4">
    <name type="scientific">Hymenobacter frigidus</name>
    <dbReference type="NCBI Taxonomy" id="1524095"/>
    <lineage>
        <taxon>Bacteria</taxon>
        <taxon>Pseudomonadati</taxon>
        <taxon>Bacteroidota</taxon>
        <taxon>Cytophagia</taxon>
        <taxon>Cytophagales</taxon>
        <taxon>Hymenobacteraceae</taxon>
        <taxon>Hymenobacter</taxon>
    </lineage>
</organism>
<comment type="caution">
    <text evidence="3">The sequence shown here is derived from an EMBL/GenBank/DDBJ whole genome shotgun (WGS) entry which is preliminary data.</text>
</comment>
<gene>
    <name evidence="3" type="ORF">GCM10011495_02710</name>
</gene>
<feature type="coiled-coil region" evidence="1">
    <location>
        <begin position="56"/>
        <end position="90"/>
    </location>
</feature>
<evidence type="ECO:0000256" key="1">
    <source>
        <dbReference type="SAM" id="Coils"/>
    </source>
</evidence>